<evidence type="ECO:0000256" key="1">
    <source>
        <dbReference type="SAM" id="MobiDB-lite"/>
    </source>
</evidence>
<reference evidence="2" key="1">
    <citation type="journal article" date="2020" name="Stud. Mycol.">
        <title>101 Dothideomycetes genomes: a test case for predicting lifestyles and emergence of pathogens.</title>
        <authorList>
            <person name="Haridas S."/>
            <person name="Albert R."/>
            <person name="Binder M."/>
            <person name="Bloem J."/>
            <person name="Labutti K."/>
            <person name="Salamov A."/>
            <person name="Andreopoulos B."/>
            <person name="Baker S."/>
            <person name="Barry K."/>
            <person name="Bills G."/>
            <person name="Bluhm B."/>
            <person name="Cannon C."/>
            <person name="Castanera R."/>
            <person name="Culley D."/>
            <person name="Daum C."/>
            <person name="Ezra D."/>
            <person name="Gonzalez J."/>
            <person name="Henrissat B."/>
            <person name="Kuo A."/>
            <person name="Liang C."/>
            <person name="Lipzen A."/>
            <person name="Lutzoni F."/>
            <person name="Magnuson J."/>
            <person name="Mondo S."/>
            <person name="Nolan M."/>
            <person name="Ohm R."/>
            <person name="Pangilinan J."/>
            <person name="Park H.-J."/>
            <person name="Ramirez L."/>
            <person name="Alfaro M."/>
            <person name="Sun H."/>
            <person name="Tritt A."/>
            <person name="Yoshinaga Y."/>
            <person name="Zwiers L.-H."/>
            <person name="Turgeon B."/>
            <person name="Goodwin S."/>
            <person name="Spatafora J."/>
            <person name="Crous P."/>
            <person name="Grigoriev I."/>
        </authorList>
    </citation>
    <scope>NUCLEOTIDE SEQUENCE</scope>
    <source>
        <strain evidence="2">ATCC 16933</strain>
    </source>
</reference>
<gene>
    <name evidence="2" type="ORF">BDY21DRAFT_138412</name>
</gene>
<dbReference type="Proteomes" id="UP000799766">
    <property type="component" value="Unassembled WGS sequence"/>
</dbReference>
<evidence type="ECO:0000313" key="2">
    <source>
        <dbReference type="EMBL" id="KAF2461076.1"/>
    </source>
</evidence>
<keyword evidence="3" id="KW-1185">Reference proteome</keyword>
<proteinExistence type="predicted"/>
<protein>
    <submittedName>
        <fullName evidence="2">Uncharacterized protein</fullName>
    </submittedName>
</protein>
<dbReference type="AlphaFoldDB" id="A0A6A6PAW9"/>
<organism evidence="2 3">
    <name type="scientific">Lineolata rhizophorae</name>
    <dbReference type="NCBI Taxonomy" id="578093"/>
    <lineage>
        <taxon>Eukaryota</taxon>
        <taxon>Fungi</taxon>
        <taxon>Dikarya</taxon>
        <taxon>Ascomycota</taxon>
        <taxon>Pezizomycotina</taxon>
        <taxon>Dothideomycetes</taxon>
        <taxon>Dothideomycetes incertae sedis</taxon>
        <taxon>Lineolatales</taxon>
        <taxon>Lineolataceae</taxon>
        <taxon>Lineolata</taxon>
    </lineage>
</organism>
<feature type="region of interest" description="Disordered" evidence="1">
    <location>
        <begin position="1"/>
        <end position="61"/>
    </location>
</feature>
<accession>A0A6A6PAW9</accession>
<dbReference type="EMBL" id="MU001672">
    <property type="protein sequence ID" value="KAF2461076.1"/>
    <property type="molecule type" value="Genomic_DNA"/>
</dbReference>
<name>A0A6A6PAW9_9PEZI</name>
<evidence type="ECO:0000313" key="3">
    <source>
        <dbReference type="Proteomes" id="UP000799766"/>
    </source>
</evidence>
<sequence length="184" mass="19982">MPEHADRSASSCRRRRREGGGQQEGRIRLAQRKQKPGPESRNAGAASGLSRPRFPHRYDLPARGPRVRALLGRLGPALSSPKQGTAAALIGRHVRRVISLVRPLQPVPARTARSSPPSLPISHPPPLPGKAPVVFVSSVPNCPSRSFSTADTYVASVTRALARRLAERLIVSPFPRTSAWPRHC</sequence>